<keyword evidence="2" id="KW-1185">Reference proteome</keyword>
<evidence type="ECO:0000313" key="1">
    <source>
        <dbReference type="EMBL" id="KAF2631406.1"/>
    </source>
</evidence>
<comment type="caution">
    <text evidence="1">The sequence shown here is derived from an EMBL/GenBank/DDBJ whole genome shotgun (WGS) entry which is preliminary data.</text>
</comment>
<accession>A0ACB6SB95</accession>
<reference evidence="1" key="1">
    <citation type="journal article" date="2020" name="Stud. Mycol.">
        <title>101 Dothideomycetes genomes: a test case for predicting lifestyles and emergence of pathogens.</title>
        <authorList>
            <person name="Haridas S."/>
            <person name="Albert R."/>
            <person name="Binder M."/>
            <person name="Bloem J."/>
            <person name="Labutti K."/>
            <person name="Salamov A."/>
            <person name="Andreopoulos B."/>
            <person name="Baker S."/>
            <person name="Barry K."/>
            <person name="Bills G."/>
            <person name="Bluhm B."/>
            <person name="Cannon C."/>
            <person name="Castanera R."/>
            <person name="Culley D."/>
            <person name="Daum C."/>
            <person name="Ezra D."/>
            <person name="Gonzalez J."/>
            <person name="Henrissat B."/>
            <person name="Kuo A."/>
            <person name="Liang C."/>
            <person name="Lipzen A."/>
            <person name="Lutzoni F."/>
            <person name="Magnuson J."/>
            <person name="Mondo S."/>
            <person name="Nolan M."/>
            <person name="Ohm R."/>
            <person name="Pangilinan J."/>
            <person name="Park H.-J."/>
            <person name="Ramirez L."/>
            <person name="Alfaro M."/>
            <person name="Sun H."/>
            <person name="Tritt A."/>
            <person name="Yoshinaga Y."/>
            <person name="Zwiers L.-H."/>
            <person name="Turgeon B."/>
            <person name="Goodwin S."/>
            <person name="Spatafora J."/>
            <person name="Crous P."/>
            <person name="Grigoriev I."/>
        </authorList>
    </citation>
    <scope>NUCLEOTIDE SEQUENCE</scope>
    <source>
        <strain evidence="1">CBS 525.71</strain>
    </source>
</reference>
<organism evidence="1 2">
    <name type="scientific">Macroventuria anomochaeta</name>
    <dbReference type="NCBI Taxonomy" id="301207"/>
    <lineage>
        <taxon>Eukaryota</taxon>
        <taxon>Fungi</taxon>
        <taxon>Dikarya</taxon>
        <taxon>Ascomycota</taxon>
        <taxon>Pezizomycotina</taxon>
        <taxon>Dothideomycetes</taxon>
        <taxon>Pleosporomycetidae</taxon>
        <taxon>Pleosporales</taxon>
        <taxon>Pleosporineae</taxon>
        <taxon>Didymellaceae</taxon>
        <taxon>Macroventuria</taxon>
    </lineage>
</organism>
<gene>
    <name evidence="1" type="ORF">BU25DRAFT_407055</name>
</gene>
<name>A0ACB6SB95_9PLEO</name>
<evidence type="ECO:0000313" key="2">
    <source>
        <dbReference type="Proteomes" id="UP000799754"/>
    </source>
</evidence>
<sequence length="2673" mass="297501">MWSRFTGKSDSGSSTPKKEDDEGRRRRSDTARSKRDRDSDMRSVVSSASTRKPSTRRTDSTPSTIASYATAFDDMPRSRVPNNDDPYDDPRDERMSRRGDGRDRRSSYAESSVSAARDGKERKKERERSSKDSKKSEKRRSTRSDRSSVSQSQAGGYRGDIVEEPRALNRSSSAQIGSEAFSQFPGQVGAPMMSGALPAGSTPQSQYPASPNMSSHVQDQFPGQDPVQYSSSAMPGHNPFGAAADFYYDQGQSVGNQPGVRPQPPSVIIGQDTPHLMAASAQANPVADTGAGSAADFYGDGSNPPASSSKPPRPTSMPGAFVDDNVAPQTPPQPSGSKPSKTNSFPTTAAGLAGGAALGYAMGHSSSNTQHSTSYSTSNVHHNTSYSGTHPNDTYNNTTPAGPSGPSSVYHQGDLPSTTAVNGSYSNIPAYQEATAEAPPPKPPRPGKPEKQPSSSNAGLYAAGAAGLAAYALHSHNSHNASDHAHHTHMHTHNHTHSMPGAFPGHGFNGAGPSPSPFTSGGMAHQHQHTGPVSRFVDWWKDHEDVQKMEEYTEYIGVCRYCFDPRSSVMDAPRKHHYYDRRRRSDEYDRPSGGIDKKSRYGLKEKTSRTSLYSSGDDKRRKSSSSGAGWLVAGLGGMGLATAGKALFTSGRNDFDDTYSIKSGRDSQSRHSRRSRSRESERNKRYSYGSAGIRHRSRSHDRVSIMSTGVTKDKKDYKTVRRHGSRSSSSSRSRDRKSGLGTAIGAGLAGVALGAATRRKNGSRSRSRSAHKVHVQHRRNSSSEDERRRRRSQQLRHKSSRSSASGASFIDISQEHQSQGGFLGGFFAAPPPKEKRVKRSSSTHKKKKKGFFNFGNGSSSSSESDMAFGSGFVRRTKTKRSSHNLKKQSSDERLKATLAGLGATAAAIAVAKANRRNIGKPESEVVAVRERRSRQRSSDRRRPGATSQYGDDEWEDLPDNGTSSSASDGDLVYGDLDLRKTQSRESLNSNGSGTNKWGWRWGFGKKKRRSSDNLYDNIASTSLARPAAAGAIGAAAAAGVAASRLSHHDSESSSQHTLQTVYPVASNDPTSFDARRTSLISTPQALVTTGPGAISLQQPQPMHQVPGSIYSTQPTSQQGYTAPAGPPVFSQVPIPPYPMQAQAQNIIINNHQHSAPPALPRRANSSPIQKSSWKKDVAIAGLAATAGAAAIVAAKGSDSDRPSSAQSNVRFNLTKEQAAKDARERRKEQDRKDEEDDRRRAQQQRDDDLRREEEERRRHEDELRAAEDERRREQLRREDDLRRAEDLRRDEDERRRRELQRQQEEARKFMEVERLAKIETDRLEAERRRQHDEMVARETQEAEDRDCREREARAEAQRRDALEREEEQRRRERREAEAIEAERREAEIRADMDRRRREEDRFDSDRDRRRLDYQPTGSSVNSVATDVRRKEQELQDRERDLVKPDAWKSTAAGAVAAGAVAAITSAAISSHKDKGKEREQRRENWRDTSSSEKEIEPSYQTYKPSKAIEYEPSSVKTYEPSYAQIEPSKIAQDYADEDIFDPNMFKKETTKDVFKDWEDRYTAKPVSQADFFAPKDLLENDNLPKVRPIDPNEGAPDLHVYESLDDYGASQPKGPPYPPSYSFTATRDGHGPPMPDPIPTLNLIQATPPGSRAPSIRSVSMPPSPNIEPVQEKEEPRPKNAPSRVSWGENQFHHFDVPTPESYKEQFISDRELKEHDKKYSQDEVIVEHDSPKSRQKTTTYQPGAESKAPEPKEIAPSTQYVPDRKDESTWDSTESAMSRKSSKKDKKAKKAAAAAAVAAGTAGALTAAAIARNDKDDDPSDWDYKHADNRSTISNPFSDSNAARSTIAASTVSSIPSMGAEYKSPSPYFDYITESETGVPSFSKFKDTTFDERNVTAVPEELHMPGEFIESPSISKFAEPTKKAAEEDDWAAPSSKKSKKGKRKSKNADEEVVTHAISRRVESEPARAPEPPQEEFLRTMSKKEQARREKEAKRMSMMSVQSWEMSDDSRPSSPNLERDIRDMEPTYNAPPPRDLPSASELSSYNWGASDDTQSATSVSTVVPYPRPTPVAQEKKAREVRDEAPVNVTWDKPASGDVSPGSKEITQSRDAPRYGESSSSKATTATLAGGFAALMGASAKQDQDRIAAEREHARQALEAASKYAPRREEPTSPPNGTRSRDDNDKTITIPNYAFEGVEEPSDNKTPRRKLEKRHSSGKWSPTVGSPLRSEMKYDDYLGRAVKYNSPEQTRVEAPKVPTQSAFVPAPEPPASRNIQDSGYYAPDDQQRKQSVERDSDEFFSAGSEEREREKLEKAREQLIENYNAYPPKARSDYDETSTYVTAFSRPDDEAETARSDLIDKHNAYEPFSRSQHDQDDASTFVSAFSRPDDDTSTIIASRNEYDDDDDVRSTVSSRSKYDDDPDREERRRRRREARAAQSGSREQSRDRGYELGDGSERKRRLRRKEADESGYISDTKSTISEARSEANGERRRKHKRRESERDGSTESRIRSRSSAASEPGDLYDAERKSSRRKSKRDDDFEDGASMISASSRRDEDRSSRRKEEKEKEKEKEKRSSGFFGLFSSKSKENLAESSKPSKSKSRDDEDGEDRKHRRRKHRSDRGSTYGSDDDDAKSTISTSSRSHREKRSSRSARGDDRERRDRDDEKVHRSSLR</sequence>
<protein>
    <submittedName>
        <fullName evidence="1">Uncharacterized protein</fullName>
    </submittedName>
</protein>
<dbReference type="EMBL" id="MU006704">
    <property type="protein sequence ID" value="KAF2631406.1"/>
    <property type="molecule type" value="Genomic_DNA"/>
</dbReference>
<dbReference type="Proteomes" id="UP000799754">
    <property type="component" value="Unassembled WGS sequence"/>
</dbReference>
<proteinExistence type="predicted"/>